<reference evidence="8" key="1">
    <citation type="submission" date="2025-08" db="UniProtKB">
        <authorList>
            <consortium name="RefSeq"/>
        </authorList>
    </citation>
    <scope>IDENTIFICATION</scope>
    <source>
        <tissue evidence="8">Whole larvae</tissue>
    </source>
</reference>
<dbReference type="RefSeq" id="XP_052753278.1">
    <property type="nucleotide sequence ID" value="XM_052897318.1"/>
</dbReference>
<dbReference type="PROSITE" id="PS51257">
    <property type="entry name" value="PROKAR_LIPOPROTEIN"/>
    <property type="match status" value="1"/>
</dbReference>
<keyword evidence="7" id="KW-1185">Reference proteome</keyword>
<dbReference type="InterPro" id="IPR018499">
    <property type="entry name" value="Tetraspanin/Peripherin"/>
</dbReference>
<name>A0ABM3MQ49_GALME</name>
<feature type="transmembrane region" description="Helical" evidence="6">
    <location>
        <begin position="48"/>
        <end position="70"/>
    </location>
</feature>
<feature type="transmembrane region" description="Helical" evidence="6">
    <location>
        <begin position="82"/>
        <end position="104"/>
    </location>
</feature>
<protein>
    <submittedName>
        <fullName evidence="8">Peripherin-2-like isoform X2</fullName>
    </submittedName>
</protein>
<accession>A0ABM3MQ49</accession>
<dbReference type="SUPFAM" id="SSF48652">
    <property type="entry name" value="Tetraspanin"/>
    <property type="match status" value="1"/>
</dbReference>
<feature type="compositionally biased region" description="Basic and acidic residues" evidence="5">
    <location>
        <begin position="295"/>
        <end position="310"/>
    </location>
</feature>
<dbReference type="InterPro" id="IPR008952">
    <property type="entry name" value="Tetraspanin_EC2_sf"/>
</dbReference>
<comment type="subcellular location">
    <subcellularLocation>
        <location evidence="1">Membrane</location>
        <topology evidence="1">Multi-pass membrane protein</topology>
    </subcellularLocation>
</comment>
<feature type="transmembrane region" description="Helical" evidence="6">
    <location>
        <begin position="227"/>
        <end position="249"/>
    </location>
</feature>
<proteinExistence type="predicted"/>
<keyword evidence="3 6" id="KW-1133">Transmembrane helix</keyword>
<sequence>MKCEGQNHPFILWAACFLWLISFFSITWSLLMFFFLGDMLWITGTDLVNAFLLLLGIIMLPTNVHILYSIANGKKIDHKAKVVCCPLWLSVFWIVIIAIAAIIICIDRIYSCQEATSKHLNISMKNYRSFLNYKKFMDNLQWSLKCCGINSYKDWFSYDWYDQMRDYEWDPSLYKRNKKEPLVTDSVPLSCCKSGSCISNYLLELGTNSINTKGCGKRLRRVIMLSMSAYLIIFILIIIVELLIVRFLIKQNNYCGNQRSGKKTEVRHIMSVNDKFHVSSASCQLDPEESDDEEASRNTEVENLKMDMFK</sequence>
<dbReference type="Proteomes" id="UP001652740">
    <property type="component" value="Unplaced"/>
</dbReference>
<evidence type="ECO:0000256" key="3">
    <source>
        <dbReference type="ARBA" id="ARBA00022989"/>
    </source>
</evidence>
<evidence type="ECO:0000256" key="5">
    <source>
        <dbReference type="SAM" id="MobiDB-lite"/>
    </source>
</evidence>
<dbReference type="Pfam" id="PF00335">
    <property type="entry name" value="Tetraspanin"/>
    <property type="match status" value="1"/>
</dbReference>
<evidence type="ECO:0000313" key="8">
    <source>
        <dbReference type="RefSeq" id="XP_052753278.1"/>
    </source>
</evidence>
<evidence type="ECO:0000313" key="7">
    <source>
        <dbReference type="Proteomes" id="UP001652740"/>
    </source>
</evidence>
<feature type="region of interest" description="Disordered" evidence="5">
    <location>
        <begin position="282"/>
        <end position="310"/>
    </location>
</feature>
<keyword evidence="4 6" id="KW-0472">Membrane</keyword>
<feature type="transmembrane region" description="Helical" evidence="6">
    <location>
        <begin position="12"/>
        <end position="36"/>
    </location>
</feature>
<evidence type="ECO:0000256" key="6">
    <source>
        <dbReference type="SAM" id="Phobius"/>
    </source>
</evidence>
<keyword evidence="2 6" id="KW-0812">Transmembrane</keyword>
<gene>
    <name evidence="8" type="primary">LOC128199943</name>
</gene>
<organism evidence="7 8">
    <name type="scientific">Galleria mellonella</name>
    <name type="common">Greater wax moth</name>
    <dbReference type="NCBI Taxonomy" id="7137"/>
    <lineage>
        <taxon>Eukaryota</taxon>
        <taxon>Metazoa</taxon>
        <taxon>Ecdysozoa</taxon>
        <taxon>Arthropoda</taxon>
        <taxon>Hexapoda</taxon>
        <taxon>Insecta</taxon>
        <taxon>Pterygota</taxon>
        <taxon>Neoptera</taxon>
        <taxon>Endopterygota</taxon>
        <taxon>Lepidoptera</taxon>
        <taxon>Glossata</taxon>
        <taxon>Ditrysia</taxon>
        <taxon>Pyraloidea</taxon>
        <taxon>Pyralidae</taxon>
        <taxon>Galleriinae</taxon>
        <taxon>Galleria</taxon>
    </lineage>
</organism>
<evidence type="ECO:0000256" key="2">
    <source>
        <dbReference type="ARBA" id="ARBA00022692"/>
    </source>
</evidence>
<dbReference type="GeneID" id="128199943"/>
<evidence type="ECO:0000256" key="4">
    <source>
        <dbReference type="ARBA" id="ARBA00023136"/>
    </source>
</evidence>
<evidence type="ECO:0000256" key="1">
    <source>
        <dbReference type="ARBA" id="ARBA00004141"/>
    </source>
</evidence>
<dbReference type="Gene3D" id="1.10.1450.10">
    <property type="entry name" value="Tetraspanin"/>
    <property type="match status" value="1"/>
</dbReference>